<dbReference type="AlphaFoldDB" id="A0A1H5TQD0"/>
<evidence type="ECO:0000313" key="1">
    <source>
        <dbReference type="EMBL" id="SEF64989.1"/>
    </source>
</evidence>
<dbReference type="STRING" id="1120964.GCA_001313265_00713"/>
<dbReference type="EMBL" id="FNVR01000003">
    <property type="protein sequence ID" value="SEF64989.1"/>
    <property type="molecule type" value="Genomic_DNA"/>
</dbReference>
<name>A0A1H5TQD0_9BACT</name>
<gene>
    <name evidence="1" type="ORF">SAMN03080598_00884</name>
</gene>
<protein>
    <submittedName>
        <fullName evidence="1">Uncharacterized protein</fullName>
    </submittedName>
</protein>
<evidence type="ECO:0000313" key="2">
    <source>
        <dbReference type="Proteomes" id="UP000236736"/>
    </source>
</evidence>
<reference evidence="2" key="1">
    <citation type="submission" date="2016-10" db="EMBL/GenBank/DDBJ databases">
        <authorList>
            <person name="Varghese N."/>
            <person name="Submissions S."/>
        </authorList>
    </citation>
    <scope>NUCLEOTIDE SEQUENCE [LARGE SCALE GENOMIC DNA]</scope>
    <source>
        <strain evidence="2">DSM 17298</strain>
    </source>
</reference>
<sequence length="369" mass="41932">MIGKRFEGASGKEASFFIFTPTEPVFRYQSMTFKKTFPLALILTLFQITAWAQEDDIFGISSKAKNPKSESGVGNVFRNVIEMFALEVSTGAAYHQIGTAFYAENPGLYPITQYQNFENSDFSIQDTLSLSGEEWIVPLVNGGVRINLFNLLTVGGGFGREWGNLAPMRGNDHEFAFEGASYQISKTYGTVGLVLYDAKRRQGFLKWQYRRYSTNNIYMQSELRQRARQNYPWRFILEGEFGKMKLKNSVDPSLLMGAVPYVPRLAVSEDPYFGVSLRVEYDFSEYAKLFLKGGGEFREFTYAASDYSEFQNINQDVYGLQAGLAIKIPGTKRCKIQGCGVVMKHMHNGIEYRGSSIFNMQNRKVGQWY</sequence>
<keyword evidence="2" id="KW-1185">Reference proteome</keyword>
<accession>A0A1H5TQD0</accession>
<proteinExistence type="predicted"/>
<organism evidence="1 2">
    <name type="scientific">Algoriphagus boritolerans DSM 17298 = JCM 18970</name>
    <dbReference type="NCBI Taxonomy" id="1120964"/>
    <lineage>
        <taxon>Bacteria</taxon>
        <taxon>Pseudomonadati</taxon>
        <taxon>Bacteroidota</taxon>
        <taxon>Cytophagia</taxon>
        <taxon>Cytophagales</taxon>
        <taxon>Cyclobacteriaceae</taxon>
        <taxon>Algoriphagus</taxon>
    </lineage>
</organism>
<dbReference type="Proteomes" id="UP000236736">
    <property type="component" value="Unassembled WGS sequence"/>
</dbReference>